<dbReference type="AlphaFoldDB" id="A0A2A3YVA6"/>
<dbReference type="Proteomes" id="UP000282731">
    <property type="component" value="Chromosome"/>
</dbReference>
<evidence type="ECO:0000313" key="5">
    <source>
        <dbReference type="Proteomes" id="UP000217720"/>
    </source>
</evidence>
<reference evidence="5 6" key="1">
    <citation type="journal article" date="2017" name="Elife">
        <title>Extensive horizontal gene transfer in cheese-associated bacteria.</title>
        <authorList>
            <person name="Bonham K.S."/>
            <person name="Wolfe B.E."/>
            <person name="Dutton R.J."/>
        </authorList>
    </citation>
    <scope>NUCLEOTIDE SEQUENCE [LARGE SCALE GENOMIC DNA]</scope>
    <source>
        <strain evidence="3 5">900_6</strain>
        <strain evidence="2 6">962_8</strain>
    </source>
</reference>
<sequence>MFVCLSTAELTAAGWSSHQIDNALACCLRRVRSGRYLVKRQCQTPIHEHIALIAGSDRTHLPVETAGMRKRDEDLRILVRSYVGDLPPGATLSHRSALIVHGLPIPYFDRDESIVAEVVHPTHGVRRNTLLMRRRDYGSAEVCEIDGARATTLLRTLADIARDYPLAFAVAVIDAAIHTSLVTLPLVREYCEAHPVRTRQRRVDRVLGLADGRRESIAESICAVRFVEFSIPGFEPQVTIRDENGNFVARTDFANRRAKTVAEFDGAGKYHLPGRDPRRELELERQREYKLRNLGYSVFRLRWQDLFSADVFLRIRARVASTAGTTG</sequence>
<evidence type="ECO:0000313" key="8">
    <source>
        <dbReference type="Proteomes" id="UP000282731"/>
    </source>
</evidence>
<accession>A0A2A3YVA6</accession>
<evidence type="ECO:0000313" key="2">
    <source>
        <dbReference type="EMBL" id="PCC43217.1"/>
    </source>
</evidence>
<name>A0A2A3YVA6_BREAU</name>
<organism evidence="2 6">
    <name type="scientific">Brevibacterium aurantiacum</name>
    <dbReference type="NCBI Taxonomy" id="273384"/>
    <lineage>
        <taxon>Bacteria</taxon>
        <taxon>Bacillati</taxon>
        <taxon>Actinomycetota</taxon>
        <taxon>Actinomycetes</taxon>
        <taxon>Micrococcales</taxon>
        <taxon>Brevibacteriaceae</taxon>
        <taxon>Brevibacterium</taxon>
    </lineage>
</organism>
<evidence type="ECO:0000313" key="3">
    <source>
        <dbReference type="EMBL" id="PCC49962.1"/>
    </source>
</evidence>
<reference evidence="1 8" key="4">
    <citation type="submission" date="2019-01" db="EMBL/GenBank/DDBJ databases">
        <title>Comparative genomic analysis of Brevibacterium aurantiacum sheds light on its evolution and its adaptation to smear-ripened cheeses.</title>
        <authorList>
            <person name="Moineau S."/>
        </authorList>
    </citation>
    <scope>NUCLEOTIDE SEQUENCE [LARGE SCALE GENOMIC DNA]</scope>
    <source>
        <strain evidence="1 8">SMQ-1420</strain>
    </source>
</reference>
<reference evidence="4 7" key="2">
    <citation type="submission" date="2017-03" db="EMBL/GenBank/DDBJ databases">
        <authorList>
            <person name="Afonso C.L."/>
            <person name="Miller P.J."/>
            <person name="Scott M.A."/>
            <person name="Spackman E."/>
            <person name="Goraichik I."/>
            <person name="Dimitrov K.M."/>
            <person name="Suarez D.L."/>
            <person name="Swayne D.E."/>
        </authorList>
    </citation>
    <scope>NUCLEOTIDE SEQUENCE [LARGE SCALE GENOMIC DNA]</scope>
    <source>
        <strain evidence="4">6</strain>
        <strain evidence="7">6(3)</strain>
    </source>
</reference>
<evidence type="ECO:0008006" key="9">
    <source>
        <dbReference type="Google" id="ProtNLM"/>
    </source>
</evidence>
<evidence type="ECO:0000313" key="7">
    <source>
        <dbReference type="Proteomes" id="UP000234327"/>
    </source>
</evidence>
<dbReference type="EMBL" id="NRGQ01000007">
    <property type="protein sequence ID" value="PCC43217.1"/>
    <property type="molecule type" value="Genomic_DNA"/>
</dbReference>
<dbReference type="EMBL" id="NRGO01000012">
    <property type="protein sequence ID" value="PCC49962.1"/>
    <property type="molecule type" value="Genomic_DNA"/>
</dbReference>
<protein>
    <recommendedName>
        <fullName evidence="9">DUF559 domain-containing protein</fullName>
    </recommendedName>
</protein>
<accession>A0A2H1JT07</accession>
<proteinExistence type="predicted"/>
<evidence type="ECO:0000313" key="6">
    <source>
        <dbReference type="Proteomes" id="UP000218620"/>
    </source>
</evidence>
<evidence type="ECO:0000313" key="4">
    <source>
        <dbReference type="EMBL" id="SMX90627.1"/>
    </source>
</evidence>
<dbReference type="EMBL" id="FXYZ01000011">
    <property type="protein sequence ID" value="SMX90627.1"/>
    <property type="molecule type" value="Genomic_DNA"/>
</dbReference>
<dbReference type="Proteomes" id="UP000218620">
    <property type="component" value="Unassembled WGS sequence"/>
</dbReference>
<dbReference type="Proteomes" id="UP000234327">
    <property type="component" value="Unassembled WGS sequence"/>
</dbReference>
<evidence type="ECO:0000313" key="1">
    <source>
        <dbReference type="EMBL" id="AZT97775.1"/>
    </source>
</evidence>
<gene>
    <name evidence="4" type="ORF">BAURA63_02606</name>
    <name evidence="3" type="ORF">CIK62_09745</name>
    <name evidence="2" type="ORF">CIK65_07945</name>
    <name evidence="1" type="ORF">CXR27_12820</name>
</gene>
<reference evidence="1 8" key="3">
    <citation type="submission" date="2017-12" db="EMBL/GenBank/DDBJ databases">
        <authorList>
            <person name="Levesque S."/>
        </authorList>
    </citation>
    <scope>NUCLEOTIDE SEQUENCE [LARGE SCALE GENOMIC DNA]</scope>
    <source>
        <strain evidence="1 8">SMQ-1420</strain>
    </source>
</reference>
<dbReference type="EMBL" id="CP025334">
    <property type="protein sequence ID" value="AZT97775.1"/>
    <property type="molecule type" value="Genomic_DNA"/>
</dbReference>
<dbReference type="Proteomes" id="UP000217720">
    <property type="component" value="Unassembled WGS sequence"/>
</dbReference>